<name>A0A9P8GGJ7_AURME</name>
<dbReference type="EMBL" id="JAHFYH010000032">
    <property type="protein sequence ID" value="KAH0221499.1"/>
    <property type="molecule type" value="Genomic_DNA"/>
</dbReference>
<sequence length="350" mass="40258">MMSKNPEKAGRYGAYVQDLWRQLLGSQSTKKVEQYGQDLEIDVDVLSQAPKPPMILSRLENFNARVDSYLYESAPKIHIVSPVLTIPSLKSFYGWGVQEEYWRENACLSLAHLKEVSLNDRRTSEDVLIVLMHCCKQLESLDSVYSCWTDEVNLSAAFLMALTQCKETLKRLTLFLPDFHVYRVELLIHAPWDLRQLTNLETLSINHEILFAENQDTDQNRLENVKFPHNLPESIEQLKIKSCMLDGDMTEYACNLLEVRKKFNKLKFFELNYYTVEPANVTEKHQLLSMLMVAGMFKNAGIRMSVIDDDGRVLIPTPMSTVEECLRLSRDDDRSDMSASRLSASEDANN</sequence>
<proteinExistence type="predicted"/>
<gene>
    <name evidence="2" type="ORF">KCV03_g5014</name>
</gene>
<evidence type="ECO:0000313" key="2">
    <source>
        <dbReference type="EMBL" id="KAH0221499.1"/>
    </source>
</evidence>
<dbReference type="InterPro" id="IPR032675">
    <property type="entry name" value="LRR_dom_sf"/>
</dbReference>
<dbReference type="AlphaFoldDB" id="A0A9P8GGJ7"/>
<reference evidence="2" key="2">
    <citation type="submission" date="2021-08" db="EMBL/GenBank/DDBJ databases">
        <authorList>
            <person name="Gostincar C."/>
            <person name="Sun X."/>
            <person name="Song Z."/>
            <person name="Gunde-Cimerman N."/>
        </authorList>
    </citation>
    <scope>NUCLEOTIDE SEQUENCE</scope>
    <source>
        <strain evidence="2">EXF-8016</strain>
    </source>
</reference>
<evidence type="ECO:0000256" key="1">
    <source>
        <dbReference type="SAM" id="MobiDB-lite"/>
    </source>
</evidence>
<evidence type="ECO:0000313" key="3">
    <source>
        <dbReference type="Proteomes" id="UP000767238"/>
    </source>
</evidence>
<reference evidence="2" key="1">
    <citation type="journal article" date="2021" name="J Fungi (Basel)">
        <title>Virulence traits and population genomics of the black yeast Aureobasidium melanogenum.</title>
        <authorList>
            <person name="Cernosa A."/>
            <person name="Sun X."/>
            <person name="Gostincar C."/>
            <person name="Fang C."/>
            <person name="Gunde-Cimerman N."/>
            <person name="Song Z."/>
        </authorList>
    </citation>
    <scope>NUCLEOTIDE SEQUENCE</scope>
    <source>
        <strain evidence="2">EXF-8016</strain>
    </source>
</reference>
<comment type="caution">
    <text evidence="2">The sequence shown here is derived from an EMBL/GenBank/DDBJ whole genome shotgun (WGS) entry which is preliminary data.</text>
</comment>
<feature type="non-terminal residue" evidence="2">
    <location>
        <position position="350"/>
    </location>
</feature>
<organism evidence="2 3">
    <name type="scientific">Aureobasidium melanogenum</name>
    <name type="common">Aureobasidium pullulans var. melanogenum</name>
    <dbReference type="NCBI Taxonomy" id="46634"/>
    <lineage>
        <taxon>Eukaryota</taxon>
        <taxon>Fungi</taxon>
        <taxon>Dikarya</taxon>
        <taxon>Ascomycota</taxon>
        <taxon>Pezizomycotina</taxon>
        <taxon>Dothideomycetes</taxon>
        <taxon>Dothideomycetidae</taxon>
        <taxon>Dothideales</taxon>
        <taxon>Saccotheciaceae</taxon>
        <taxon>Aureobasidium</taxon>
    </lineage>
</organism>
<protein>
    <submittedName>
        <fullName evidence="2">Uncharacterized protein</fullName>
    </submittedName>
</protein>
<dbReference type="Gene3D" id="3.80.10.10">
    <property type="entry name" value="Ribonuclease Inhibitor"/>
    <property type="match status" value="1"/>
</dbReference>
<feature type="compositionally biased region" description="Low complexity" evidence="1">
    <location>
        <begin position="337"/>
        <end position="350"/>
    </location>
</feature>
<feature type="region of interest" description="Disordered" evidence="1">
    <location>
        <begin position="331"/>
        <end position="350"/>
    </location>
</feature>
<dbReference type="Proteomes" id="UP000767238">
    <property type="component" value="Unassembled WGS sequence"/>
</dbReference>
<dbReference type="SUPFAM" id="SSF52047">
    <property type="entry name" value="RNI-like"/>
    <property type="match status" value="1"/>
</dbReference>
<accession>A0A9P8GGJ7</accession>